<protein>
    <submittedName>
        <fullName evidence="1">Uncharacterized protein</fullName>
    </submittedName>
</protein>
<dbReference type="HOGENOM" id="CLU_1353506_0_0_11"/>
<accession>W5TRV6</accession>
<keyword evidence="2" id="KW-1185">Reference proteome</keyword>
<name>W5TRV6_9NOCA</name>
<dbReference type="KEGG" id="nno:NONO_c73640"/>
<evidence type="ECO:0000313" key="2">
    <source>
        <dbReference type="Proteomes" id="UP000019150"/>
    </source>
</evidence>
<dbReference type="Proteomes" id="UP000019150">
    <property type="component" value="Chromosome"/>
</dbReference>
<organism evidence="1 2">
    <name type="scientific">Nocardia nova SH22a</name>
    <dbReference type="NCBI Taxonomy" id="1415166"/>
    <lineage>
        <taxon>Bacteria</taxon>
        <taxon>Bacillati</taxon>
        <taxon>Actinomycetota</taxon>
        <taxon>Actinomycetes</taxon>
        <taxon>Mycobacteriales</taxon>
        <taxon>Nocardiaceae</taxon>
        <taxon>Nocardia</taxon>
    </lineage>
</organism>
<dbReference type="RefSeq" id="WP_424991560.1">
    <property type="nucleotide sequence ID" value="NZ_CP006850.1"/>
</dbReference>
<sequence length="202" mass="20446">MPLIPPAAGQPGLVVSDDFNRTDSTSLGANYTVIGGNSPVIATNRAQAGSPAFNASLAYIAVHNTALLTDTQEIAWTVIAAASGSSPTRGGGCLLRGTIAGDFVAASLTNTQAFINTYISGTWATRATLSISTPTTARFTAIGNVYTLYVSGSGTAAGSWTDTGGVIEVGPDARHVGVFSNAANGGVVGRGYAIDDFIARDI</sequence>
<reference evidence="1 2" key="1">
    <citation type="journal article" date="2014" name="Appl. Environ. Microbiol.">
        <title>Insights into the Microbial Degradation of Rubber and Gutta-Percha by Analysis of the Complete Genome of Nocardia nova SH22a.</title>
        <authorList>
            <person name="Luo Q."/>
            <person name="Hiessl S."/>
            <person name="Poehlein A."/>
            <person name="Daniel R."/>
            <person name="Steinbuchel A."/>
        </authorList>
    </citation>
    <scope>NUCLEOTIDE SEQUENCE [LARGE SCALE GENOMIC DNA]</scope>
    <source>
        <strain evidence="1">SH22a</strain>
    </source>
</reference>
<proteinExistence type="predicted"/>
<dbReference type="AlphaFoldDB" id="W5TRV6"/>
<dbReference type="STRING" id="1415166.NONO_c73640"/>
<evidence type="ECO:0000313" key="1">
    <source>
        <dbReference type="EMBL" id="AHH22120.1"/>
    </source>
</evidence>
<gene>
    <name evidence="1" type="ORF">NONO_c73640</name>
</gene>
<dbReference type="PATRIC" id="fig|1415166.3.peg.7556"/>
<dbReference type="EMBL" id="CP006850">
    <property type="protein sequence ID" value="AHH22120.1"/>
    <property type="molecule type" value="Genomic_DNA"/>
</dbReference>